<dbReference type="EMBL" id="AYKW01000004">
    <property type="protein sequence ID" value="PIL35056.1"/>
    <property type="molecule type" value="Genomic_DNA"/>
</dbReference>
<evidence type="ECO:0000313" key="1">
    <source>
        <dbReference type="EMBL" id="PIL35056.1"/>
    </source>
</evidence>
<dbReference type="AlphaFoldDB" id="A0A2G8SMQ9"/>
<evidence type="ECO:0008006" key="3">
    <source>
        <dbReference type="Google" id="ProtNLM"/>
    </source>
</evidence>
<reference evidence="1 2" key="1">
    <citation type="journal article" date="2015" name="Sci. Rep.">
        <title>Chromosome-level genome map provides insights into diverse defense mechanisms in the medicinal fungus Ganoderma sinense.</title>
        <authorList>
            <person name="Zhu Y."/>
            <person name="Xu J."/>
            <person name="Sun C."/>
            <person name="Zhou S."/>
            <person name="Xu H."/>
            <person name="Nelson D.R."/>
            <person name="Qian J."/>
            <person name="Song J."/>
            <person name="Luo H."/>
            <person name="Xiang L."/>
            <person name="Li Y."/>
            <person name="Xu Z."/>
            <person name="Ji A."/>
            <person name="Wang L."/>
            <person name="Lu S."/>
            <person name="Hayward A."/>
            <person name="Sun W."/>
            <person name="Li X."/>
            <person name="Schwartz D.C."/>
            <person name="Wang Y."/>
            <person name="Chen S."/>
        </authorList>
    </citation>
    <scope>NUCLEOTIDE SEQUENCE [LARGE SCALE GENOMIC DNA]</scope>
    <source>
        <strain evidence="1 2">ZZ0214-1</strain>
    </source>
</reference>
<comment type="caution">
    <text evidence="1">The sequence shown here is derived from an EMBL/GenBank/DDBJ whole genome shotgun (WGS) entry which is preliminary data.</text>
</comment>
<name>A0A2G8SMQ9_9APHY</name>
<proteinExistence type="predicted"/>
<dbReference type="OrthoDB" id="2744015at2759"/>
<evidence type="ECO:0000313" key="2">
    <source>
        <dbReference type="Proteomes" id="UP000230002"/>
    </source>
</evidence>
<protein>
    <recommendedName>
        <fullName evidence="3">F-box domain-containing protein</fullName>
    </recommendedName>
</protein>
<dbReference type="Proteomes" id="UP000230002">
    <property type="component" value="Unassembled WGS sequence"/>
</dbReference>
<gene>
    <name evidence="1" type="ORF">GSI_02843</name>
</gene>
<keyword evidence="2" id="KW-1185">Reference proteome</keyword>
<sequence length="421" mass="47492">MSVVEPFNPTQAPLLDVLSSASFLRDLEIHWSLFTPDCDERLTAIIPELSHLRRLRLFTPVNTRKLVTPVVYKLRTQLHTFEVCCPNEASYVNEDLPPDLGAYQTHLRVLHIAYPDLINISWVPFPTVHTLQLLWPTDLPISLRHIAQTFPSLRQLAISVGVHVWGGDPRLARARDDALTFQRFGGGWRSLDALVASTIPEAWMLGLVCPVAYVRLGVYDSMFHEGFVDVIHGARPKTVSFALRCIGGCEHPEGEQPLFIFPTDAGPGPGAITHAVMFLLMQPVHEWGASSVDQGTSEIIRMIESHIRHSRLEYLHVVIGAEYVFSRERFADPEWEIYERVLKPSIVVLHVFRQAFQDIDVEALVSALAAAGEHLRVIVLTITIRGQSVWTIDRGKTGKVTDSVDARKIIEREERAYSYQM</sequence>
<accession>A0A2G8SMQ9</accession>
<organism evidence="1 2">
    <name type="scientific">Ganoderma sinense ZZ0214-1</name>
    <dbReference type="NCBI Taxonomy" id="1077348"/>
    <lineage>
        <taxon>Eukaryota</taxon>
        <taxon>Fungi</taxon>
        <taxon>Dikarya</taxon>
        <taxon>Basidiomycota</taxon>
        <taxon>Agaricomycotina</taxon>
        <taxon>Agaricomycetes</taxon>
        <taxon>Polyporales</taxon>
        <taxon>Polyporaceae</taxon>
        <taxon>Ganoderma</taxon>
    </lineage>
</organism>